<organism evidence="1 2">
    <name type="scientific">Nitratifractor salsuginis (strain DSM 16511 / JCM 12458 / E9I37-1)</name>
    <dbReference type="NCBI Taxonomy" id="749222"/>
    <lineage>
        <taxon>Bacteria</taxon>
        <taxon>Pseudomonadati</taxon>
        <taxon>Campylobacterota</taxon>
        <taxon>Epsilonproteobacteria</taxon>
        <taxon>Campylobacterales</taxon>
        <taxon>Sulfurovaceae</taxon>
        <taxon>Nitratifractor</taxon>
    </lineage>
</organism>
<protein>
    <submittedName>
        <fullName evidence="1">Uncharacterized protein</fullName>
    </submittedName>
</protein>
<dbReference type="AlphaFoldDB" id="E6WZ38"/>
<dbReference type="EMBL" id="CP002452">
    <property type="protein sequence ID" value="ADV45488.1"/>
    <property type="molecule type" value="Genomic_DNA"/>
</dbReference>
<name>E6WZ38_NITSE</name>
<accession>E6WZ38</accession>
<gene>
    <name evidence="1" type="ordered locus">Nitsa_0216</name>
</gene>
<keyword evidence="2" id="KW-1185">Reference proteome</keyword>
<dbReference type="Proteomes" id="UP000008633">
    <property type="component" value="Chromosome"/>
</dbReference>
<evidence type="ECO:0000313" key="2">
    <source>
        <dbReference type="Proteomes" id="UP000008633"/>
    </source>
</evidence>
<dbReference type="KEGG" id="nsa:Nitsa_0216"/>
<reference evidence="1 2" key="1">
    <citation type="journal article" date="2011" name="Stand. Genomic Sci.">
        <title>Complete genome sequence of Nitratifractor salsuginis type strain (E9I37-1).</title>
        <authorList>
            <person name="Anderson I."/>
            <person name="Sikorski J."/>
            <person name="Zeytun A."/>
            <person name="Nolan M."/>
            <person name="Lapidus A."/>
            <person name="Lucas S."/>
            <person name="Hammon N."/>
            <person name="Deshpande S."/>
            <person name="Cheng J.F."/>
            <person name="Tapia R."/>
            <person name="Han C."/>
            <person name="Goodwin L."/>
            <person name="Pitluck S."/>
            <person name="Liolios K."/>
            <person name="Pagani I."/>
            <person name="Ivanova N."/>
            <person name="Huntemann M."/>
            <person name="Mavromatis K."/>
            <person name="Ovchinikova G."/>
            <person name="Pati A."/>
            <person name="Chen A."/>
            <person name="Palaniappan K."/>
            <person name="Land M."/>
            <person name="Hauser L."/>
            <person name="Brambilla E.M."/>
            <person name="Ngatchou-Djao O.D."/>
            <person name="Rohde M."/>
            <person name="Tindall B.J."/>
            <person name="Goker M."/>
            <person name="Detter J.C."/>
            <person name="Woyke T."/>
            <person name="Bristow J."/>
            <person name="Eisen J.A."/>
            <person name="Markowitz V."/>
            <person name="Hugenholtz P."/>
            <person name="Klenk H.P."/>
            <person name="Kyrpides N.C."/>
        </authorList>
    </citation>
    <scope>NUCLEOTIDE SEQUENCE [LARGE SCALE GENOMIC DNA]</scope>
    <source>
        <strain evidence="2">DSM 16511 / JCM 12458 / E9I37-1</strain>
    </source>
</reference>
<sequence>MPEYLTAREVVGRLKMGKVASFTESYFSQLVRDGAIPYHRKPGKKRRLFIFDEVKEALEGIRDPSRDPQRKANAKRRERSSFDIQLNEVLNRINAKSRELQPECFDLTNLEDEDPEEFHRELERINGANMTLRDATYELCQEFAGSPAVALAVVEKLEGFVIDGKEIADAFGVCMAEASEKPL</sequence>
<dbReference type="RefSeq" id="WP_013553185.1">
    <property type="nucleotide sequence ID" value="NC_014935.1"/>
</dbReference>
<dbReference type="HOGENOM" id="CLU_1473737_0_0_7"/>
<reference evidence="2" key="2">
    <citation type="submission" date="2011-01" db="EMBL/GenBank/DDBJ databases">
        <title>The complete genome of Nitratifractor salsuginis DSM 16511.</title>
        <authorList>
            <consortium name="US DOE Joint Genome Institute (JGI-PGF)"/>
            <person name="Lucas S."/>
            <person name="Copeland A."/>
            <person name="Lapidus A."/>
            <person name="Bruce D."/>
            <person name="Goodwin L."/>
            <person name="Pitluck S."/>
            <person name="Kyrpides N."/>
            <person name="Mavromatis K."/>
            <person name="Ivanova N."/>
            <person name="Mikhailova N."/>
            <person name="Zeytun A."/>
            <person name="Detter J.C."/>
            <person name="Tapia R."/>
            <person name="Han C."/>
            <person name="Land M."/>
            <person name="Hauser L."/>
            <person name="Markowitz V."/>
            <person name="Cheng J.-F."/>
            <person name="Hugenholtz P."/>
            <person name="Woyke T."/>
            <person name="Wu D."/>
            <person name="Tindall B."/>
            <person name="Schuetze A."/>
            <person name="Brambilla E."/>
            <person name="Klenk H.-P."/>
            <person name="Eisen J.A."/>
        </authorList>
    </citation>
    <scope>NUCLEOTIDE SEQUENCE [LARGE SCALE GENOMIC DNA]</scope>
    <source>
        <strain evidence="2">DSM 16511 / JCM 12458 / E9I37-1</strain>
    </source>
</reference>
<evidence type="ECO:0000313" key="1">
    <source>
        <dbReference type="EMBL" id="ADV45488.1"/>
    </source>
</evidence>
<proteinExistence type="predicted"/>